<keyword evidence="3" id="KW-1185">Reference proteome</keyword>
<dbReference type="InterPro" id="IPR000210">
    <property type="entry name" value="BTB/POZ_dom"/>
</dbReference>
<gene>
    <name evidence="2" type="ORF">H2200_003047</name>
</gene>
<reference evidence="2" key="1">
    <citation type="submission" date="2022-10" db="EMBL/GenBank/DDBJ databases">
        <title>Culturing micro-colonial fungi from biological soil crusts in the Mojave desert and describing Neophaeococcomyces mojavensis, and introducing the new genera and species Taxawa tesnikishii.</title>
        <authorList>
            <person name="Kurbessoian T."/>
            <person name="Stajich J.E."/>
        </authorList>
    </citation>
    <scope>NUCLEOTIDE SEQUENCE</scope>
    <source>
        <strain evidence="2">TK_41</strain>
    </source>
</reference>
<dbReference type="SUPFAM" id="SSF54695">
    <property type="entry name" value="POZ domain"/>
    <property type="match status" value="1"/>
</dbReference>
<protein>
    <recommendedName>
        <fullName evidence="1">BTB domain-containing protein</fullName>
    </recommendedName>
</protein>
<dbReference type="EMBL" id="JAPDRK010000004">
    <property type="protein sequence ID" value="KAJ9613106.1"/>
    <property type="molecule type" value="Genomic_DNA"/>
</dbReference>
<evidence type="ECO:0000259" key="1">
    <source>
        <dbReference type="PROSITE" id="PS50097"/>
    </source>
</evidence>
<dbReference type="Proteomes" id="UP001172673">
    <property type="component" value="Unassembled WGS sequence"/>
</dbReference>
<dbReference type="PROSITE" id="PS50097">
    <property type="entry name" value="BTB"/>
    <property type="match status" value="1"/>
</dbReference>
<accession>A0AA38XGU1</accession>
<feature type="domain" description="BTB" evidence="1">
    <location>
        <begin position="257"/>
        <end position="322"/>
    </location>
</feature>
<dbReference type="InterPro" id="IPR011333">
    <property type="entry name" value="SKP1/BTB/POZ_sf"/>
</dbReference>
<evidence type="ECO:0000313" key="2">
    <source>
        <dbReference type="EMBL" id="KAJ9613106.1"/>
    </source>
</evidence>
<evidence type="ECO:0000313" key="3">
    <source>
        <dbReference type="Proteomes" id="UP001172673"/>
    </source>
</evidence>
<dbReference type="PANTHER" id="PTHR47843:SF2">
    <property type="entry name" value="BTB DOMAIN-CONTAINING PROTEIN"/>
    <property type="match status" value="1"/>
</dbReference>
<comment type="caution">
    <text evidence="2">The sequence shown here is derived from an EMBL/GenBank/DDBJ whole genome shotgun (WGS) entry which is preliminary data.</text>
</comment>
<dbReference type="AlphaFoldDB" id="A0AA38XGU1"/>
<organism evidence="2 3">
    <name type="scientific">Cladophialophora chaetospira</name>
    <dbReference type="NCBI Taxonomy" id="386627"/>
    <lineage>
        <taxon>Eukaryota</taxon>
        <taxon>Fungi</taxon>
        <taxon>Dikarya</taxon>
        <taxon>Ascomycota</taxon>
        <taxon>Pezizomycotina</taxon>
        <taxon>Eurotiomycetes</taxon>
        <taxon>Chaetothyriomycetidae</taxon>
        <taxon>Chaetothyriales</taxon>
        <taxon>Herpotrichiellaceae</taxon>
        <taxon>Cladophialophora</taxon>
    </lineage>
</organism>
<proteinExistence type="predicted"/>
<name>A0AA38XGU1_9EURO</name>
<dbReference type="PANTHER" id="PTHR47843">
    <property type="entry name" value="BTB DOMAIN-CONTAINING PROTEIN-RELATED"/>
    <property type="match status" value="1"/>
</dbReference>
<dbReference type="Gene3D" id="3.30.710.10">
    <property type="entry name" value="Potassium Channel Kv1.1, Chain A"/>
    <property type="match status" value="1"/>
</dbReference>
<sequence>MAVIDWLYGWTPGTSVNILGRTIGEWDVHWYKVYHMAERLLLPGLQIFAWSKIKALFNPEEPVRPSNALLCAMMGSQKIMRATSGLTKYIQIYYLHCVSTGLGDQWIKEASESLKASGGGDDDSGTIRRLLGVWSREMNKRDVWEQHPSYWPRFEKLHNIISPKLEEEARAFDEPAAAGRTVTSCKVSRLQMRIRSSWRPSRAQNPDPERWTGLVDRSTNHAHEPTVALLKVKPARPVEDYVSGSSCQPPQAPYGDELIAVVIGAGNSQTEFIMHKDLVCAASKFFRRALVPPFTEHQTGMIKLPEENIECFTAFSDWLYDDFPGKSMAAFLCGNSSHGWQTFWLRVFLFSDRLFIAGLKLCAWLQLKAMFNSRSPLKPSDELMYALHRDNLPSSAVVIRKYVDEHIMYWHTKCRQKGVGSPWPSVKPPAKDISVDNARDIREGNRILTNIAAKVAKSDGKGCRFIHPSKKPEFDRRYFLNVAELEKEARAYDQVA</sequence>
<dbReference type="CDD" id="cd18186">
    <property type="entry name" value="BTB_POZ_ZBTB_KLHL-like"/>
    <property type="match status" value="1"/>
</dbReference>